<dbReference type="AlphaFoldDB" id="A0A8H4KIM6"/>
<dbReference type="EMBL" id="JAADJG010000250">
    <property type="protein sequence ID" value="KAF4450413.1"/>
    <property type="molecule type" value="Genomic_DNA"/>
</dbReference>
<feature type="signal peptide" evidence="2">
    <location>
        <begin position="1"/>
        <end position="17"/>
    </location>
</feature>
<keyword evidence="2" id="KW-0732">Signal</keyword>
<name>A0A8H4KIM6_9HYPO</name>
<feature type="chain" id="PRO_5034172901" description="DM13 domain-containing protein" evidence="2">
    <location>
        <begin position="18"/>
        <end position="171"/>
    </location>
</feature>
<organism evidence="4 5">
    <name type="scientific">Fusarium austroafricanum</name>
    <dbReference type="NCBI Taxonomy" id="2364996"/>
    <lineage>
        <taxon>Eukaryota</taxon>
        <taxon>Fungi</taxon>
        <taxon>Dikarya</taxon>
        <taxon>Ascomycota</taxon>
        <taxon>Pezizomycotina</taxon>
        <taxon>Sordariomycetes</taxon>
        <taxon>Hypocreomycetidae</taxon>
        <taxon>Hypocreales</taxon>
        <taxon>Nectriaceae</taxon>
        <taxon>Fusarium</taxon>
        <taxon>Fusarium concolor species complex</taxon>
    </lineage>
</organism>
<dbReference type="InterPro" id="IPR045879">
    <property type="entry name" value="B561A"/>
</dbReference>
<protein>
    <recommendedName>
        <fullName evidence="3">DM13 domain-containing protein</fullName>
    </recommendedName>
</protein>
<dbReference type="Proteomes" id="UP000605986">
    <property type="component" value="Unassembled WGS sequence"/>
</dbReference>
<feature type="compositionally biased region" description="Basic and acidic residues" evidence="1">
    <location>
        <begin position="130"/>
        <end position="143"/>
    </location>
</feature>
<comment type="caution">
    <text evidence="4">The sequence shown here is derived from an EMBL/GenBank/DDBJ whole genome shotgun (WGS) entry which is preliminary data.</text>
</comment>
<keyword evidence="5" id="KW-1185">Reference proteome</keyword>
<feature type="domain" description="DM13" evidence="3">
    <location>
        <begin position="21"/>
        <end position="123"/>
    </location>
</feature>
<dbReference type="Pfam" id="PF10517">
    <property type="entry name" value="DM13"/>
    <property type="match status" value="1"/>
</dbReference>
<evidence type="ECO:0000313" key="5">
    <source>
        <dbReference type="Proteomes" id="UP000605986"/>
    </source>
</evidence>
<reference evidence="4" key="1">
    <citation type="submission" date="2020-01" db="EMBL/GenBank/DDBJ databases">
        <title>Identification and distribution of gene clusters putatively required for synthesis of sphingolipid metabolism inhibitors in phylogenetically diverse species of the filamentous fungus Fusarium.</title>
        <authorList>
            <person name="Kim H.-S."/>
            <person name="Busman M."/>
            <person name="Brown D.W."/>
            <person name="Divon H."/>
            <person name="Uhlig S."/>
            <person name="Proctor R.H."/>
        </authorList>
    </citation>
    <scope>NUCLEOTIDE SEQUENCE</scope>
    <source>
        <strain evidence="4">NRRL 53441</strain>
    </source>
</reference>
<evidence type="ECO:0000256" key="1">
    <source>
        <dbReference type="SAM" id="MobiDB-lite"/>
    </source>
</evidence>
<evidence type="ECO:0000256" key="2">
    <source>
        <dbReference type="SAM" id="SignalP"/>
    </source>
</evidence>
<accession>A0A8H4KIM6</accession>
<dbReference type="SMART" id="SM00686">
    <property type="entry name" value="DM13"/>
    <property type="match status" value="1"/>
</dbReference>
<feature type="region of interest" description="Disordered" evidence="1">
    <location>
        <begin position="123"/>
        <end position="144"/>
    </location>
</feature>
<sequence length="171" mass="17759">MALKLTTLLLLPLSVMAAMTGDSGDLSSLDGGLGGTASVVSNTELKITDYKLKEASAPALYWWGSKTKDLSSGFRINNERVSDTSSGKDIAVKLDAGYTAKDFAYVGLWCEKFHANFGQTQLTSGGGSSKDSDKADTKSDDKPGVAAGLASGQPATIAALLSVLAFTAYFS</sequence>
<dbReference type="PROSITE" id="PS51549">
    <property type="entry name" value="DM13"/>
    <property type="match status" value="1"/>
</dbReference>
<gene>
    <name evidence="4" type="ORF">F53441_6412</name>
</gene>
<evidence type="ECO:0000259" key="3">
    <source>
        <dbReference type="PROSITE" id="PS51549"/>
    </source>
</evidence>
<dbReference type="PANTHER" id="PTHR47281">
    <property type="entry name" value="OS09G0557700 PROTEIN"/>
    <property type="match status" value="1"/>
</dbReference>
<dbReference type="OrthoDB" id="2448405at2759"/>
<dbReference type="PANTHER" id="PTHR47281:SF1">
    <property type="entry name" value="OS09G0557700 PROTEIN"/>
    <property type="match status" value="1"/>
</dbReference>
<proteinExistence type="predicted"/>
<evidence type="ECO:0000313" key="4">
    <source>
        <dbReference type="EMBL" id="KAF4450413.1"/>
    </source>
</evidence>
<dbReference type="InterPro" id="IPR019545">
    <property type="entry name" value="DM13_domain"/>
</dbReference>